<reference evidence="1 2" key="1">
    <citation type="submission" date="2024-04" db="EMBL/GenBank/DDBJ databases">
        <authorList>
            <person name="Fracassetti M."/>
        </authorList>
    </citation>
    <scope>NUCLEOTIDE SEQUENCE [LARGE SCALE GENOMIC DNA]</scope>
</reference>
<evidence type="ECO:0000313" key="1">
    <source>
        <dbReference type="EMBL" id="CAL1369241.1"/>
    </source>
</evidence>
<sequence length="412" mass="48043">MAADTPPISKLGDDLLEEILVRSFPNPRSACRSKPVCKRWNSLISHTGFNRSFVSHHRSISEGLQPPLLLYKDDPLPSLLSFLLVPDELRSNFVVWDSFKDLLPWGFQNSVWDYNHERARSLLICNPFTKQWVALPLEPETPGYRYPDYRFRVLVRYEGDPVYEWGSELKVFCSESGEWSSKVVNYRLPSDATSWDGKLYWIKYGSEIERFDAFHPNKKPITIRNMEFVGRQHLFSQLSGSRGALYIVEHHRPDYGEADDDDVFVVWRWEGGRKTWILCYQVSLEKLKRNGGGPEVEELEIVSVLAQHSEQPEILFLECYCKPANFKETEILFYCWGEPFFKDIKETLVFTCNLRTEKLELVADQRQCTFLCCWLVLQPWTTCFSTSIPSYEKLLGMYNESCSDLIQSRQST</sequence>
<dbReference type="PANTHER" id="PTHR35546">
    <property type="entry name" value="F-BOX PROTEIN INTERACTION DOMAIN PROTEIN-RELATED"/>
    <property type="match status" value="1"/>
</dbReference>
<dbReference type="InterPro" id="IPR036047">
    <property type="entry name" value="F-box-like_dom_sf"/>
</dbReference>
<name>A0AAV2D8D8_9ROSI</name>
<dbReference type="AlphaFoldDB" id="A0AAV2D8D8"/>
<protein>
    <recommendedName>
        <fullName evidence="3">F-box domain-containing protein</fullName>
    </recommendedName>
</protein>
<accession>A0AAV2D8D8</accession>
<dbReference type="SUPFAM" id="SSF81383">
    <property type="entry name" value="F-box domain"/>
    <property type="match status" value="1"/>
</dbReference>
<dbReference type="Gene3D" id="1.20.1280.50">
    <property type="match status" value="1"/>
</dbReference>
<dbReference type="EMBL" id="OZ034815">
    <property type="protein sequence ID" value="CAL1369241.1"/>
    <property type="molecule type" value="Genomic_DNA"/>
</dbReference>
<proteinExistence type="predicted"/>
<organism evidence="1 2">
    <name type="scientific">Linum trigynum</name>
    <dbReference type="NCBI Taxonomy" id="586398"/>
    <lineage>
        <taxon>Eukaryota</taxon>
        <taxon>Viridiplantae</taxon>
        <taxon>Streptophyta</taxon>
        <taxon>Embryophyta</taxon>
        <taxon>Tracheophyta</taxon>
        <taxon>Spermatophyta</taxon>
        <taxon>Magnoliopsida</taxon>
        <taxon>eudicotyledons</taxon>
        <taxon>Gunneridae</taxon>
        <taxon>Pentapetalae</taxon>
        <taxon>rosids</taxon>
        <taxon>fabids</taxon>
        <taxon>Malpighiales</taxon>
        <taxon>Linaceae</taxon>
        <taxon>Linum</taxon>
    </lineage>
</organism>
<dbReference type="Proteomes" id="UP001497516">
    <property type="component" value="Chromosome 2"/>
</dbReference>
<keyword evidence="2" id="KW-1185">Reference proteome</keyword>
<gene>
    <name evidence="1" type="ORF">LTRI10_LOCUS11955</name>
</gene>
<evidence type="ECO:0000313" key="2">
    <source>
        <dbReference type="Proteomes" id="UP001497516"/>
    </source>
</evidence>
<evidence type="ECO:0008006" key="3">
    <source>
        <dbReference type="Google" id="ProtNLM"/>
    </source>
</evidence>
<dbReference type="PANTHER" id="PTHR35546:SF128">
    <property type="entry name" value="F-BOX ASSOCIATED DOMAIN-CONTAINING PROTEIN"/>
    <property type="match status" value="1"/>
</dbReference>
<dbReference type="InterPro" id="IPR055290">
    <property type="entry name" value="At3g26010-like"/>
</dbReference>